<keyword evidence="3" id="KW-1185">Reference proteome</keyword>
<proteinExistence type="predicted"/>
<accession>A0A0L0SHF1</accession>
<dbReference type="AlphaFoldDB" id="A0A0L0SHF1"/>
<protein>
    <submittedName>
        <fullName evidence="2">Uncharacterized protein</fullName>
    </submittedName>
</protein>
<name>A0A0L0SHF1_ALLM3</name>
<evidence type="ECO:0000313" key="2">
    <source>
        <dbReference type="EMBL" id="KNE61800.1"/>
    </source>
</evidence>
<evidence type="ECO:0000256" key="1">
    <source>
        <dbReference type="SAM" id="MobiDB-lite"/>
    </source>
</evidence>
<feature type="region of interest" description="Disordered" evidence="1">
    <location>
        <begin position="201"/>
        <end position="230"/>
    </location>
</feature>
<dbReference type="STRING" id="578462.A0A0L0SHF1"/>
<dbReference type="EMBL" id="GG745339">
    <property type="protein sequence ID" value="KNE61800.1"/>
    <property type="molecule type" value="Genomic_DNA"/>
</dbReference>
<organism evidence="2 3">
    <name type="scientific">Allomyces macrogynus (strain ATCC 38327)</name>
    <name type="common">Allomyces javanicus var. macrogynus</name>
    <dbReference type="NCBI Taxonomy" id="578462"/>
    <lineage>
        <taxon>Eukaryota</taxon>
        <taxon>Fungi</taxon>
        <taxon>Fungi incertae sedis</taxon>
        <taxon>Blastocladiomycota</taxon>
        <taxon>Blastocladiomycetes</taxon>
        <taxon>Blastocladiales</taxon>
        <taxon>Blastocladiaceae</taxon>
        <taxon>Allomyces</taxon>
    </lineage>
</organism>
<evidence type="ECO:0000313" key="3">
    <source>
        <dbReference type="Proteomes" id="UP000054350"/>
    </source>
</evidence>
<gene>
    <name evidence="2" type="ORF">AMAG_18773</name>
</gene>
<feature type="region of interest" description="Disordered" evidence="1">
    <location>
        <begin position="391"/>
        <end position="415"/>
    </location>
</feature>
<sequence>MHHPRHAHAAAVPTVAAAHAMAAAAAAAAAASAMLPTNEAVAELRALEARIDTEPRAAAANAAGGPHLTDVQRDAFVATVTAVLAIVQGKRYRATHATLEDYFRAYRLSRAQVYRLIDCALLYTDFLDGIDQDDPELPVSLLHPFPLKQRVCKTLRSLAPSPPLRRRLWATTLHVHVRPPLADASALAIAAQLRAMVSSANATTAGSDDDDSYGDRDDPPVPADDDHVDGPLLHVDDLTSKHVKDAWEALLRHESIRQLVHEASIAATTQQGAAGLATANAAAAAAMRAPAVVHHTPVTATFAPAPLGTPPTPAALGLLPTPTTANAMVMSFPALSPLLSPHEGQTANHTMPLRSPTAFRRAQQLPAPAAAGSSLALRRRTVSATRALTLDPNALSSPPPPTPHAHQQQQVMTPHAHPAVPVESPTTFPSFPVHAATAGSLMSPPPFAHPPAMPSVESAGLASAAEGTYHLRSVSMDPYGRTASVMPAAVDGTGPAYQMAQQWPPMPAYATQAAPGGPGPPRSAAAAGAFAHAVAAVAAAQAHAAAASGGHPGFPIDANPAAGASAVGTAGGPAPGWITLDPREAPDNDLLNSAISILQELALRGHKLQPFIKGQWLSNVDRWRFWHHSQAQSTPAPVDVARAASVVPVKAEDVPVDRSTTASGLAFPPARNDDLERRERMLCRW</sequence>
<dbReference type="OrthoDB" id="10452521at2759"/>
<dbReference type="Proteomes" id="UP000054350">
    <property type="component" value="Unassembled WGS sequence"/>
</dbReference>
<reference evidence="2 3" key="1">
    <citation type="submission" date="2009-11" db="EMBL/GenBank/DDBJ databases">
        <title>Annotation of Allomyces macrogynus ATCC 38327.</title>
        <authorList>
            <consortium name="The Broad Institute Genome Sequencing Platform"/>
            <person name="Russ C."/>
            <person name="Cuomo C."/>
            <person name="Burger G."/>
            <person name="Gray M.W."/>
            <person name="Holland P.W.H."/>
            <person name="King N."/>
            <person name="Lang F.B.F."/>
            <person name="Roger A.J."/>
            <person name="Ruiz-Trillo I."/>
            <person name="Young S.K."/>
            <person name="Zeng Q."/>
            <person name="Gargeya S."/>
            <person name="Fitzgerald M."/>
            <person name="Haas B."/>
            <person name="Abouelleil A."/>
            <person name="Alvarado L."/>
            <person name="Arachchi H.M."/>
            <person name="Berlin A."/>
            <person name="Chapman S.B."/>
            <person name="Gearin G."/>
            <person name="Goldberg J."/>
            <person name="Griggs A."/>
            <person name="Gujja S."/>
            <person name="Hansen M."/>
            <person name="Heiman D."/>
            <person name="Howarth C."/>
            <person name="Larimer J."/>
            <person name="Lui A."/>
            <person name="MacDonald P.J.P."/>
            <person name="McCowen C."/>
            <person name="Montmayeur A."/>
            <person name="Murphy C."/>
            <person name="Neiman D."/>
            <person name="Pearson M."/>
            <person name="Priest M."/>
            <person name="Roberts A."/>
            <person name="Saif S."/>
            <person name="Shea T."/>
            <person name="Sisk P."/>
            <person name="Stolte C."/>
            <person name="Sykes S."/>
            <person name="Wortman J."/>
            <person name="Nusbaum C."/>
            <person name="Birren B."/>
        </authorList>
    </citation>
    <scope>NUCLEOTIDE SEQUENCE [LARGE SCALE GENOMIC DNA]</scope>
    <source>
        <strain evidence="2 3">ATCC 38327</strain>
    </source>
</reference>
<feature type="compositionally biased region" description="Basic and acidic residues" evidence="1">
    <location>
        <begin position="213"/>
        <end position="230"/>
    </location>
</feature>
<reference evidence="3" key="2">
    <citation type="submission" date="2009-11" db="EMBL/GenBank/DDBJ databases">
        <title>The Genome Sequence of Allomyces macrogynus strain ATCC 38327.</title>
        <authorList>
            <consortium name="The Broad Institute Genome Sequencing Platform"/>
            <person name="Russ C."/>
            <person name="Cuomo C."/>
            <person name="Shea T."/>
            <person name="Young S.K."/>
            <person name="Zeng Q."/>
            <person name="Koehrsen M."/>
            <person name="Haas B."/>
            <person name="Borodovsky M."/>
            <person name="Guigo R."/>
            <person name="Alvarado L."/>
            <person name="Berlin A."/>
            <person name="Borenstein D."/>
            <person name="Chen Z."/>
            <person name="Engels R."/>
            <person name="Freedman E."/>
            <person name="Gellesch M."/>
            <person name="Goldberg J."/>
            <person name="Griggs A."/>
            <person name="Gujja S."/>
            <person name="Heiman D."/>
            <person name="Hepburn T."/>
            <person name="Howarth C."/>
            <person name="Jen D."/>
            <person name="Larson L."/>
            <person name="Lewis B."/>
            <person name="Mehta T."/>
            <person name="Park D."/>
            <person name="Pearson M."/>
            <person name="Roberts A."/>
            <person name="Saif S."/>
            <person name="Shenoy N."/>
            <person name="Sisk P."/>
            <person name="Stolte C."/>
            <person name="Sykes S."/>
            <person name="Walk T."/>
            <person name="White J."/>
            <person name="Yandava C."/>
            <person name="Burger G."/>
            <person name="Gray M.W."/>
            <person name="Holland P.W.H."/>
            <person name="King N."/>
            <person name="Lang F.B.F."/>
            <person name="Roger A.J."/>
            <person name="Ruiz-Trillo I."/>
            <person name="Lander E."/>
            <person name="Nusbaum C."/>
        </authorList>
    </citation>
    <scope>NUCLEOTIDE SEQUENCE [LARGE SCALE GENOMIC DNA]</scope>
    <source>
        <strain evidence="3">ATCC 38327</strain>
    </source>
</reference>
<dbReference type="VEuPathDB" id="FungiDB:AMAG_18773"/>